<dbReference type="PANTHER" id="PTHR44207:SF2">
    <property type="entry name" value="REPEAT PROTEIN, PUTATIVE-RELATED"/>
    <property type="match status" value="1"/>
</dbReference>
<dbReference type="HOGENOM" id="CLU_562507_0_0_10"/>
<dbReference type="Pfam" id="PF12796">
    <property type="entry name" value="Ank_2"/>
    <property type="match status" value="3"/>
</dbReference>
<dbReference type="Gene3D" id="1.25.40.20">
    <property type="entry name" value="Ankyrin repeat-containing domain"/>
    <property type="match status" value="3"/>
</dbReference>
<evidence type="ECO:0000313" key="4">
    <source>
        <dbReference type="Proteomes" id="UP000001601"/>
    </source>
</evidence>
<dbReference type="PROSITE" id="PS50088">
    <property type="entry name" value="ANK_REPEAT"/>
    <property type="match status" value="5"/>
</dbReference>
<dbReference type="OrthoDB" id="2575953at2"/>
<feature type="repeat" description="ANK" evidence="1">
    <location>
        <begin position="334"/>
        <end position="366"/>
    </location>
</feature>
<reference evidence="3 4" key="1">
    <citation type="journal article" date="2007" name="Nature">
        <title>Light stimulates growth of proteorhodopsin-containing marine Flavobacteria.</title>
        <authorList>
            <person name="Gomez-Consarnau L."/>
            <person name="Gonzalez J.M."/>
            <person name="Coll-Llado M."/>
            <person name="Gourdon P."/>
            <person name="Pascher T."/>
            <person name="Neutze R."/>
            <person name="Pedros-Alio C."/>
            <person name="Pinhassi J."/>
        </authorList>
    </citation>
    <scope>NUCLEOTIDE SEQUENCE [LARGE SCALE GENOMIC DNA]</scope>
    <source>
        <strain evidence="3 4">MED217</strain>
    </source>
</reference>
<dbReference type="EMBL" id="AANC01000006">
    <property type="protein sequence ID" value="EAQ48862.1"/>
    <property type="molecule type" value="Genomic_DNA"/>
</dbReference>
<evidence type="ECO:0000313" key="3">
    <source>
        <dbReference type="EMBL" id="EAQ48862.1"/>
    </source>
</evidence>
<name>A3XNK5_LEEBM</name>
<comment type="caution">
    <text evidence="3">The sequence shown here is derived from an EMBL/GenBank/DDBJ whole genome shotgun (WGS) entry which is preliminary data.</text>
</comment>
<dbReference type="PROSITE" id="PS50297">
    <property type="entry name" value="ANK_REP_REGION"/>
    <property type="match status" value="3"/>
</dbReference>
<dbReference type="PANTHER" id="PTHR44207">
    <property type="entry name" value="SURFACE ANTIGEN BSPA-LIKE-RELATED"/>
    <property type="match status" value="1"/>
</dbReference>
<dbReference type="STRING" id="398720.MED217_09947"/>
<gene>
    <name evidence="3" type="ORF">MED217_09947</name>
</gene>
<accession>A3XNK5</accession>
<feature type="signal peptide" evidence="2">
    <location>
        <begin position="1"/>
        <end position="21"/>
    </location>
</feature>
<keyword evidence="3" id="KW-0378">Hydrolase</keyword>
<organism evidence="3 4">
    <name type="scientific">Leeuwenhoekiella blandensis (strain CECT 7118 / CCUG 51940 / KCTC 22103 / MED217)</name>
    <name type="common">Flavobacterium sp. (strain MED217)</name>
    <dbReference type="NCBI Taxonomy" id="398720"/>
    <lineage>
        <taxon>Bacteria</taxon>
        <taxon>Pseudomonadati</taxon>
        <taxon>Bacteroidota</taxon>
        <taxon>Flavobacteriia</taxon>
        <taxon>Flavobacteriales</taxon>
        <taxon>Flavobacteriaceae</taxon>
        <taxon>Leeuwenhoekiella</taxon>
    </lineage>
</organism>
<dbReference type="InterPro" id="IPR002110">
    <property type="entry name" value="Ankyrin_rpt"/>
</dbReference>
<dbReference type="GO" id="GO:0016787">
    <property type="term" value="F:hydrolase activity"/>
    <property type="evidence" value="ECO:0007669"/>
    <property type="project" value="UniProtKB-KW"/>
</dbReference>
<evidence type="ECO:0000256" key="1">
    <source>
        <dbReference type="PROSITE-ProRule" id="PRU00023"/>
    </source>
</evidence>
<dbReference type="SMART" id="SM00248">
    <property type="entry name" value="ANK"/>
    <property type="match status" value="8"/>
</dbReference>
<dbReference type="RefSeq" id="WP_009780359.1">
    <property type="nucleotide sequence ID" value="NZ_CH672395.1"/>
</dbReference>
<dbReference type="Pfam" id="PF13857">
    <property type="entry name" value="Ank_5"/>
    <property type="match status" value="1"/>
</dbReference>
<keyword evidence="1" id="KW-0040">ANK repeat</keyword>
<dbReference type="AlphaFoldDB" id="A3XNK5"/>
<feature type="repeat" description="ANK" evidence="1">
    <location>
        <begin position="440"/>
        <end position="473"/>
    </location>
</feature>
<feature type="chain" id="PRO_5002663768" evidence="2">
    <location>
        <begin position="22"/>
        <end position="499"/>
    </location>
</feature>
<feature type="repeat" description="ANK" evidence="1">
    <location>
        <begin position="267"/>
        <end position="300"/>
    </location>
</feature>
<dbReference type="eggNOG" id="COG0666">
    <property type="taxonomic scope" value="Bacteria"/>
</dbReference>
<keyword evidence="4" id="KW-1185">Reference proteome</keyword>
<dbReference type="Proteomes" id="UP000001601">
    <property type="component" value="Unassembled WGS sequence"/>
</dbReference>
<sequence length="499" mass="53742">MNSVRYIISALVILFSLTLTAQESNQLLSRDFWGQKPSLAEVKAAVAAGNDPSEANGSNFDPVVMAIFGDASEEVIDYLFAQEGNSVNKLTHDGRTYIFWAASRGNFPLVKKFADAGAKMDLVDDHGYSVLNFAANAGVTDTKIYDYLIAKGSNPKVEKTHHGANALLLILPSQKDFKMIDYFEDKGLALTDTDEDGNNAFIYAARSGNVEMMNKLIEKGIDPKAKNNEGGNAILAAAQGSRRGSSPLSVFKYLEGLGIEANVTTTTGTNPLHVLAGRNQDMDIFNYFLEKGVDPTAVDGEGNTPLIYSSSRNSLEVVKLFEEKTEAINHTNEEGISALSRAVAGNSPEVVSYLIAQGADASVVDDKGNTLMFYLADAYNPRNAAAFDAKMELLAEEGVDFAATQENKENMLLLAVKKNSLPLTKKALALEIDVNQADKDGNTPLQIAALRADNTEILELLVANGADTSVTTDFGESIYDLASENEILASSKASIDFLK</sequence>
<feature type="repeat" description="ANK" evidence="1">
    <location>
        <begin position="93"/>
        <end position="125"/>
    </location>
</feature>
<evidence type="ECO:0000256" key="2">
    <source>
        <dbReference type="SAM" id="SignalP"/>
    </source>
</evidence>
<protein>
    <submittedName>
        <fullName evidence="3">Guanosine polyphosphate pyrophosphohydrolase/synthetase-like protein</fullName>
    </submittedName>
</protein>
<dbReference type="SUPFAM" id="SSF48403">
    <property type="entry name" value="Ankyrin repeat"/>
    <property type="match status" value="2"/>
</dbReference>
<feature type="repeat" description="ANK" evidence="1">
    <location>
        <begin position="196"/>
        <end position="228"/>
    </location>
</feature>
<dbReference type="InterPro" id="IPR036770">
    <property type="entry name" value="Ankyrin_rpt-contain_sf"/>
</dbReference>
<proteinExistence type="predicted"/>
<keyword evidence="2" id="KW-0732">Signal</keyword>